<dbReference type="Gene3D" id="3.20.20.140">
    <property type="entry name" value="Metal-dependent hydrolases"/>
    <property type="match status" value="1"/>
</dbReference>
<dbReference type="EMBL" id="CP036274">
    <property type="protein sequence ID" value="QDU29744.1"/>
    <property type="molecule type" value="Genomic_DNA"/>
</dbReference>
<name>A0A517YHQ9_9BACT</name>
<dbReference type="GO" id="GO:0016812">
    <property type="term" value="F:hydrolase activity, acting on carbon-nitrogen (but not peptide) bonds, in cyclic amides"/>
    <property type="evidence" value="ECO:0007669"/>
    <property type="project" value="TreeGrafter"/>
</dbReference>
<feature type="modified residue" description="N6-carboxylysine" evidence="5">
    <location>
        <position position="149"/>
    </location>
</feature>
<dbReference type="PANTHER" id="PTHR11647:SF1">
    <property type="entry name" value="COLLAPSIN RESPONSE MEDIATOR PROTEIN"/>
    <property type="match status" value="1"/>
</dbReference>
<dbReference type="KEGG" id="aagg:ETAA8_48590"/>
<evidence type="ECO:0000313" key="7">
    <source>
        <dbReference type="EMBL" id="QDU29744.1"/>
    </source>
</evidence>
<dbReference type="InterPro" id="IPR011778">
    <property type="entry name" value="Hydantoinase/dihydroPyrase"/>
</dbReference>
<evidence type="ECO:0000256" key="3">
    <source>
        <dbReference type="ARBA" id="ARBA00022723"/>
    </source>
</evidence>
<gene>
    <name evidence="7" type="ORF">ETAA8_48590</name>
</gene>
<evidence type="ECO:0000256" key="5">
    <source>
        <dbReference type="PIRSR" id="PIRSR611778-50"/>
    </source>
</evidence>
<proteinExistence type="inferred from homology"/>
<dbReference type="CDD" id="cd01314">
    <property type="entry name" value="D-HYD"/>
    <property type="match status" value="1"/>
</dbReference>
<dbReference type="PANTHER" id="PTHR11647">
    <property type="entry name" value="HYDRANTOINASE/DIHYDROPYRIMIDINASE FAMILY MEMBER"/>
    <property type="match status" value="1"/>
</dbReference>
<dbReference type="SUPFAM" id="SSF51338">
    <property type="entry name" value="Composite domain of metallo-dependent hydrolases"/>
    <property type="match status" value="2"/>
</dbReference>
<dbReference type="NCBIfam" id="TIGR02033">
    <property type="entry name" value="D-hydantoinase"/>
    <property type="match status" value="1"/>
</dbReference>
<dbReference type="GO" id="GO:0046872">
    <property type="term" value="F:metal ion binding"/>
    <property type="evidence" value="ECO:0007669"/>
    <property type="project" value="UniProtKB-KW"/>
</dbReference>
<dbReference type="EC" id="3.5.2.-" evidence="7"/>
<dbReference type="RefSeq" id="WP_145094040.1">
    <property type="nucleotide sequence ID" value="NZ_CP036274.1"/>
</dbReference>
<dbReference type="InterPro" id="IPR032466">
    <property type="entry name" value="Metal_Hydrolase"/>
</dbReference>
<dbReference type="Pfam" id="PF01979">
    <property type="entry name" value="Amidohydro_1"/>
    <property type="match status" value="1"/>
</dbReference>
<comment type="similarity">
    <text evidence="2">Belongs to the metallo-dependent hydrolases superfamily. Hydantoinase/dihydropyrimidinase family.</text>
</comment>
<organism evidence="7 8">
    <name type="scientific">Anatilimnocola aggregata</name>
    <dbReference type="NCBI Taxonomy" id="2528021"/>
    <lineage>
        <taxon>Bacteria</taxon>
        <taxon>Pseudomonadati</taxon>
        <taxon>Planctomycetota</taxon>
        <taxon>Planctomycetia</taxon>
        <taxon>Pirellulales</taxon>
        <taxon>Pirellulaceae</taxon>
        <taxon>Anatilimnocola</taxon>
    </lineage>
</organism>
<dbReference type="InterPro" id="IPR006680">
    <property type="entry name" value="Amidohydro-rel"/>
</dbReference>
<dbReference type="Proteomes" id="UP000315017">
    <property type="component" value="Chromosome"/>
</dbReference>
<evidence type="ECO:0000259" key="6">
    <source>
        <dbReference type="Pfam" id="PF01979"/>
    </source>
</evidence>
<evidence type="ECO:0000256" key="4">
    <source>
        <dbReference type="ARBA" id="ARBA00022801"/>
    </source>
</evidence>
<keyword evidence="3" id="KW-0479">Metal-binding</keyword>
<dbReference type="OrthoDB" id="9765462at2"/>
<evidence type="ECO:0000256" key="2">
    <source>
        <dbReference type="ARBA" id="ARBA00008829"/>
    </source>
</evidence>
<keyword evidence="8" id="KW-1185">Reference proteome</keyword>
<comment type="cofactor">
    <cofactor evidence="1">
        <name>Zn(2+)</name>
        <dbReference type="ChEBI" id="CHEBI:29105"/>
    </cofactor>
</comment>
<dbReference type="Gene3D" id="2.30.40.10">
    <property type="entry name" value="Urease, subunit C, domain 1"/>
    <property type="match status" value="1"/>
</dbReference>
<reference evidence="7 8" key="1">
    <citation type="submission" date="2019-02" db="EMBL/GenBank/DDBJ databases">
        <title>Deep-cultivation of Planctomycetes and their phenomic and genomic characterization uncovers novel biology.</title>
        <authorList>
            <person name="Wiegand S."/>
            <person name="Jogler M."/>
            <person name="Boedeker C."/>
            <person name="Pinto D."/>
            <person name="Vollmers J."/>
            <person name="Rivas-Marin E."/>
            <person name="Kohn T."/>
            <person name="Peeters S.H."/>
            <person name="Heuer A."/>
            <person name="Rast P."/>
            <person name="Oberbeckmann S."/>
            <person name="Bunk B."/>
            <person name="Jeske O."/>
            <person name="Meyerdierks A."/>
            <person name="Storesund J.E."/>
            <person name="Kallscheuer N."/>
            <person name="Luecker S."/>
            <person name="Lage O.M."/>
            <person name="Pohl T."/>
            <person name="Merkel B.J."/>
            <person name="Hornburger P."/>
            <person name="Mueller R.-W."/>
            <person name="Bruemmer F."/>
            <person name="Labrenz M."/>
            <person name="Spormann A.M."/>
            <person name="Op den Camp H."/>
            <person name="Overmann J."/>
            <person name="Amann R."/>
            <person name="Jetten M.S.M."/>
            <person name="Mascher T."/>
            <person name="Medema M.H."/>
            <person name="Devos D.P."/>
            <person name="Kaster A.-K."/>
            <person name="Ovreas L."/>
            <person name="Rohde M."/>
            <person name="Galperin M.Y."/>
            <person name="Jogler C."/>
        </authorList>
    </citation>
    <scope>NUCLEOTIDE SEQUENCE [LARGE SCALE GENOMIC DNA]</scope>
    <source>
        <strain evidence="7 8">ETA_A8</strain>
    </source>
</reference>
<dbReference type="FunFam" id="3.20.20.140:FF:000076">
    <property type="entry name" value="Dihydropyrimidinase like 2"/>
    <property type="match status" value="1"/>
</dbReference>
<sequence length="460" mass="50421">MKTLIKNGRIVTATDDYFADVLIDGETVNCIGKNLPVQADKVLDAAGKLVIPGAIDPHVHMELPFGGTVSSDDFRSGTLAAAHGGTTTIIDFAIQYKGKTFAQTIDEWDAKSEGKCAIDYSYHLAITEYEPRHQPEFKKIIDAGITTFKLFMAYPGVFMIDDQTMFRVMQSAGEAGGLTLVHAENGDAITQLINNLLAQGKVEPKYHAQSRPPTMQADGVARAVRVAEVAKAPVFIVHVSCEAAMKELQRSRDEGHPAYGETCTQYLFLDETYYDKPNFEGAKYVFTPPLVAKENIEPLWKGLKLGYLQEVSTDHCPFNFKGQKELGRGDFTKIPNGGPGVEDRLSIVYDGAVVKRGFSLNKWVEITSTASAKMFGMFPKKGTIAVGSDADIVIFDPHLERTISAKTHHMNCDYSLFEGWKIKGSPETVLSRGKVIIDNGQYVGRAGDGKFLKRGACAVM</sequence>
<evidence type="ECO:0000313" key="8">
    <source>
        <dbReference type="Proteomes" id="UP000315017"/>
    </source>
</evidence>
<accession>A0A517YHQ9</accession>
<keyword evidence="4 7" id="KW-0378">Hydrolase</keyword>
<comment type="PTM">
    <text evidence="5">Carbamylation allows a single lysine to coordinate two divalent metal cations.</text>
</comment>
<evidence type="ECO:0000256" key="1">
    <source>
        <dbReference type="ARBA" id="ARBA00001947"/>
    </source>
</evidence>
<feature type="domain" description="Amidohydrolase-related" evidence="6">
    <location>
        <begin position="49"/>
        <end position="435"/>
    </location>
</feature>
<dbReference type="SUPFAM" id="SSF51556">
    <property type="entry name" value="Metallo-dependent hydrolases"/>
    <property type="match status" value="1"/>
</dbReference>
<dbReference type="InterPro" id="IPR011059">
    <property type="entry name" value="Metal-dep_hydrolase_composite"/>
</dbReference>
<dbReference type="GO" id="GO:0005829">
    <property type="term" value="C:cytosol"/>
    <property type="evidence" value="ECO:0007669"/>
    <property type="project" value="TreeGrafter"/>
</dbReference>
<dbReference type="AlphaFoldDB" id="A0A517YHQ9"/>
<dbReference type="InterPro" id="IPR050378">
    <property type="entry name" value="Metallo-dep_Hydrolases_sf"/>
</dbReference>
<protein>
    <submittedName>
        <fullName evidence="7">D-hydantoinase</fullName>
        <ecNumber evidence="7">3.5.2.-</ecNumber>
    </submittedName>
</protein>